<dbReference type="EMBL" id="ML986484">
    <property type="protein sequence ID" value="KAF2281411.1"/>
    <property type="molecule type" value="Genomic_DNA"/>
</dbReference>
<accession>A0A6A6JXR5</accession>
<proteinExistence type="predicted"/>
<organism evidence="1 2">
    <name type="scientific">Westerdykella ornata</name>
    <dbReference type="NCBI Taxonomy" id="318751"/>
    <lineage>
        <taxon>Eukaryota</taxon>
        <taxon>Fungi</taxon>
        <taxon>Dikarya</taxon>
        <taxon>Ascomycota</taxon>
        <taxon>Pezizomycotina</taxon>
        <taxon>Dothideomycetes</taxon>
        <taxon>Pleosporomycetidae</taxon>
        <taxon>Pleosporales</taxon>
        <taxon>Sporormiaceae</taxon>
        <taxon>Westerdykella</taxon>
    </lineage>
</organism>
<dbReference type="Proteomes" id="UP000800097">
    <property type="component" value="Unassembled WGS sequence"/>
</dbReference>
<evidence type="ECO:0000313" key="2">
    <source>
        <dbReference type="Proteomes" id="UP000800097"/>
    </source>
</evidence>
<gene>
    <name evidence="1" type="ORF">EI97DRAFT_454610</name>
</gene>
<dbReference type="OrthoDB" id="3799206at2759"/>
<protein>
    <submittedName>
        <fullName evidence="1">Uncharacterized protein</fullName>
    </submittedName>
</protein>
<sequence>MCQLKEIRFACGHSRKVLHQACASAQRLSSTPIRLPPSHCLQGLQTVDISEQYEQCGRTVEGLTCLTHQARNAIKMKIADVQRTMEDYQLRMTNIKDILDHFEKPLPSKSECRCHHSIACPGNEVMFEEFRKKFLLTSWNDWKILTKKITDEMSELYGEYVTLLQVIDKPVNTDASNAAARESRAKSISREADNLVERFGNSCWVWKFDMTTIVDFVESDARWVSLQSMGWQPPPQEDTPMVVILEEELSTRQTRGYYRRGGFQSH</sequence>
<dbReference type="AlphaFoldDB" id="A0A6A6JXR5"/>
<evidence type="ECO:0000313" key="1">
    <source>
        <dbReference type="EMBL" id="KAF2281411.1"/>
    </source>
</evidence>
<reference evidence="1" key="1">
    <citation type="journal article" date="2020" name="Stud. Mycol.">
        <title>101 Dothideomycetes genomes: a test case for predicting lifestyles and emergence of pathogens.</title>
        <authorList>
            <person name="Haridas S."/>
            <person name="Albert R."/>
            <person name="Binder M."/>
            <person name="Bloem J."/>
            <person name="Labutti K."/>
            <person name="Salamov A."/>
            <person name="Andreopoulos B."/>
            <person name="Baker S."/>
            <person name="Barry K."/>
            <person name="Bills G."/>
            <person name="Bluhm B."/>
            <person name="Cannon C."/>
            <person name="Castanera R."/>
            <person name="Culley D."/>
            <person name="Daum C."/>
            <person name="Ezra D."/>
            <person name="Gonzalez J."/>
            <person name="Henrissat B."/>
            <person name="Kuo A."/>
            <person name="Liang C."/>
            <person name="Lipzen A."/>
            <person name="Lutzoni F."/>
            <person name="Magnuson J."/>
            <person name="Mondo S."/>
            <person name="Nolan M."/>
            <person name="Ohm R."/>
            <person name="Pangilinan J."/>
            <person name="Park H.-J."/>
            <person name="Ramirez L."/>
            <person name="Alfaro M."/>
            <person name="Sun H."/>
            <person name="Tritt A."/>
            <person name="Yoshinaga Y."/>
            <person name="Zwiers L.-H."/>
            <person name="Turgeon B."/>
            <person name="Goodwin S."/>
            <person name="Spatafora J."/>
            <person name="Crous P."/>
            <person name="Grigoriev I."/>
        </authorList>
    </citation>
    <scope>NUCLEOTIDE SEQUENCE</scope>
    <source>
        <strain evidence="1">CBS 379.55</strain>
    </source>
</reference>
<keyword evidence="2" id="KW-1185">Reference proteome</keyword>
<name>A0A6A6JXR5_WESOR</name>
<dbReference type="RefSeq" id="XP_033658948.1">
    <property type="nucleotide sequence ID" value="XM_033800557.1"/>
</dbReference>
<dbReference type="GeneID" id="54553732"/>